<gene>
    <name evidence="1" type="ORF">F4148_00880</name>
</gene>
<accession>A0A6B1FWB9</accession>
<proteinExistence type="predicted"/>
<protein>
    <submittedName>
        <fullName evidence="1">Uncharacterized protein</fullName>
    </submittedName>
</protein>
<sequence>MHRRQIEPSHDLPHACQRFLDDLRRWAYEAIDRYADEPATDVHDQGTYTTGWEPLLRAEPDERILRFLQQKRDRIRDHFTRTQQWRHGYWRMQEAHHGTEHYELFLGALQRVLPDDGETARQLDDVAEHMGNWSNAAPDWFDWDRRRFHSLFFGADGLRTEPGMALNTPDHLRCVNICLLAASQPETEAARKRYTELATAYAGEWVDAILAGDALPVALTPDGVLYEFSTDDKALYYSFMGEAPDLQAEVDRAENLLGSDAVNTFLRLWQESGEPRFRQAAERLLKPLAAQLADPDAGAAAAAVRTYRRWTGDGRYDKAVLEAAARLDPFSITEVALDTESKHSARRASGVGKRSDAPRWLEDARERRHNPITLAVAAEIGGDSALQARAVDLARTYFLLARDAFPDGRDHGCSARSVSAIARGHGRENHAGMTTAVLGPALGYDGTPMRKEVTGAELTAVSEAT</sequence>
<organism evidence="1">
    <name type="scientific">Caldilineaceae bacterium SB0675_bin_29</name>
    <dbReference type="NCBI Taxonomy" id="2605266"/>
    <lineage>
        <taxon>Bacteria</taxon>
        <taxon>Bacillati</taxon>
        <taxon>Chloroflexota</taxon>
        <taxon>Caldilineae</taxon>
        <taxon>Caldilineales</taxon>
        <taxon>Caldilineaceae</taxon>
    </lineage>
</organism>
<evidence type="ECO:0000313" key="1">
    <source>
        <dbReference type="EMBL" id="MYH60367.1"/>
    </source>
</evidence>
<dbReference type="EMBL" id="VYDA01000030">
    <property type="protein sequence ID" value="MYH60367.1"/>
    <property type="molecule type" value="Genomic_DNA"/>
</dbReference>
<comment type="caution">
    <text evidence="1">The sequence shown here is derived from an EMBL/GenBank/DDBJ whole genome shotgun (WGS) entry which is preliminary data.</text>
</comment>
<reference evidence="1" key="1">
    <citation type="submission" date="2019-09" db="EMBL/GenBank/DDBJ databases">
        <title>Characterisation of the sponge microbiome using genome-centric metagenomics.</title>
        <authorList>
            <person name="Engelberts J.P."/>
            <person name="Robbins S.J."/>
            <person name="De Goeij J.M."/>
            <person name="Aranda M."/>
            <person name="Bell S.C."/>
            <person name="Webster N.S."/>
        </authorList>
    </citation>
    <scope>NUCLEOTIDE SEQUENCE</scope>
    <source>
        <strain evidence="1">SB0675_bin_29</strain>
    </source>
</reference>
<dbReference type="AlphaFoldDB" id="A0A6B1FWB9"/>
<name>A0A6B1FWB9_9CHLR</name>